<name>A0A2V1DDJ5_9PLEO</name>
<evidence type="ECO:0008006" key="4">
    <source>
        <dbReference type="Google" id="ProtNLM"/>
    </source>
</evidence>
<dbReference type="Proteomes" id="UP000244855">
    <property type="component" value="Unassembled WGS sequence"/>
</dbReference>
<proteinExistence type="predicted"/>
<feature type="compositionally biased region" description="Low complexity" evidence="1">
    <location>
        <begin position="606"/>
        <end position="635"/>
    </location>
</feature>
<feature type="compositionally biased region" description="Acidic residues" evidence="1">
    <location>
        <begin position="276"/>
        <end position="292"/>
    </location>
</feature>
<dbReference type="EMBL" id="KZ805502">
    <property type="protein sequence ID" value="PVH95279.1"/>
    <property type="molecule type" value="Genomic_DNA"/>
</dbReference>
<feature type="region of interest" description="Disordered" evidence="1">
    <location>
        <begin position="493"/>
        <end position="701"/>
    </location>
</feature>
<feature type="compositionally biased region" description="Basic and acidic residues" evidence="1">
    <location>
        <begin position="301"/>
        <end position="331"/>
    </location>
</feature>
<dbReference type="AlphaFoldDB" id="A0A2V1DDJ5"/>
<feature type="region of interest" description="Disordered" evidence="1">
    <location>
        <begin position="380"/>
        <end position="474"/>
    </location>
</feature>
<feature type="compositionally biased region" description="Low complexity" evidence="1">
    <location>
        <begin position="9"/>
        <end position="20"/>
    </location>
</feature>
<feature type="compositionally biased region" description="Basic and acidic residues" evidence="1">
    <location>
        <begin position="411"/>
        <end position="422"/>
    </location>
</feature>
<gene>
    <name evidence="2" type="ORF">DM02DRAFT_675633</name>
</gene>
<keyword evidence="3" id="KW-1185">Reference proteome</keyword>
<evidence type="ECO:0000313" key="3">
    <source>
        <dbReference type="Proteomes" id="UP000244855"/>
    </source>
</evidence>
<feature type="compositionally biased region" description="Basic residues" evidence="1">
    <location>
        <begin position="653"/>
        <end position="671"/>
    </location>
</feature>
<accession>A0A2V1DDJ5</accession>
<feature type="compositionally biased region" description="Polar residues" evidence="1">
    <location>
        <begin position="266"/>
        <end position="275"/>
    </location>
</feature>
<dbReference type="OrthoDB" id="3594103at2759"/>
<reference evidence="2 3" key="1">
    <citation type="journal article" date="2018" name="Sci. Rep.">
        <title>Comparative genomics provides insights into the lifestyle and reveals functional heterogeneity of dark septate endophytic fungi.</title>
        <authorList>
            <person name="Knapp D.G."/>
            <person name="Nemeth J.B."/>
            <person name="Barry K."/>
            <person name="Hainaut M."/>
            <person name="Henrissat B."/>
            <person name="Johnson J."/>
            <person name="Kuo A."/>
            <person name="Lim J.H.P."/>
            <person name="Lipzen A."/>
            <person name="Nolan M."/>
            <person name="Ohm R.A."/>
            <person name="Tamas L."/>
            <person name="Grigoriev I.V."/>
            <person name="Spatafora J.W."/>
            <person name="Nagy L.G."/>
            <person name="Kovacs G.M."/>
        </authorList>
    </citation>
    <scope>NUCLEOTIDE SEQUENCE [LARGE SCALE GENOMIC DNA]</scope>
    <source>
        <strain evidence="2 3">DSE2036</strain>
    </source>
</reference>
<protein>
    <recommendedName>
        <fullName evidence="4">BTB domain-containing protein</fullName>
    </recommendedName>
</protein>
<organism evidence="2 3">
    <name type="scientific">Periconia macrospinosa</name>
    <dbReference type="NCBI Taxonomy" id="97972"/>
    <lineage>
        <taxon>Eukaryota</taxon>
        <taxon>Fungi</taxon>
        <taxon>Dikarya</taxon>
        <taxon>Ascomycota</taxon>
        <taxon>Pezizomycotina</taxon>
        <taxon>Dothideomycetes</taxon>
        <taxon>Pleosporomycetidae</taxon>
        <taxon>Pleosporales</taxon>
        <taxon>Massarineae</taxon>
        <taxon>Periconiaceae</taxon>
        <taxon>Periconia</taxon>
    </lineage>
</organism>
<dbReference type="PANTHER" id="PTHR37538:SF4">
    <property type="entry name" value="PITSLRE SERINE_THREONINE-PROTEIN KINASE CDC2L1"/>
    <property type="match status" value="1"/>
</dbReference>
<feature type="compositionally biased region" description="Basic and acidic residues" evidence="1">
    <location>
        <begin position="528"/>
        <end position="542"/>
    </location>
</feature>
<evidence type="ECO:0000256" key="1">
    <source>
        <dbReference type="SAM" id="MobiDB-lite"/>
    </source>
</evidence>
<dbReference type="STRING" id="97972.A0A2V1DDJ5"/>
<feature type="region of interest" description="Disordered" evidence="1">
    <location>
        <begin position="259"/>
        <end position="357"/>
    </location>
</feature>
<feature type="compositionally biased region" description="Pro residues" evidence="1">
    <location>
        <begin position="593"/>
        <end position="605"/>
    </location>
</feature>
<dbReference type="PANTHER" id="PTHR37538">
    <property type="entry name" value="BTB DOMAIN-CONTAINING PROTEIN"/>
    <property type="match status" value="1"/>
</dbReference>
<sequence>MAKKRKGTEQQQQPQEPTEPIISPYTHFPMALRVGPERTEYYVPRHLFLKNSGRMVSSRTSPWSNEVDLPDIDECTGHVLAHYLHTGTYQTLDIAEPYLSKVDAEFKKAFVAYNTARTYQIPGLQQLAIYEMEKCGAAMTIYNILGAINDDFSKLTGDTRWFHGFLIGKFNAAFQDDFTVFATDDFFDQIDNIDLYKFAVKCAMELYSDQVTRMLHRDQRHREKSFHGVVKRTTKYSIEEARAKKNSIEEPVPVQVAVRGGHSPAGATSNSSSEDGGNDEDAGREEKEDDGLSEGSTASKNNDKQVKGEGEGEEKRKEAIEEAERNQEKDAAATAAITAGEGYSWVDQTSDASEENSWEAIKAAVSKGKKEVKAFEPALSPPVADPAMTFDVGSGWGSGEGSKTAPLGFDEGAKEERKKKDSAVSMGEPIPKSPPESKEQSHEAPPPFVLEAGPAKEQKKSKAIPIMPPVNKDPIVTEPAAVTRDPIVPEPAAVIKDPIVPESPPELAPLLPSDDNGSSSASTVSKNKGKEFPKETDFHIALEDLPPLPPLNTTFSPSISTTSTPTTTTTSTPKPYKKIRKPAKDTLLLAQPPQQPSFSRPPPQHPSAYRSSSSRPNSAFSSNGVGSSSGASGSSRDPWLQPAPLKKKDGSKKGGKKNRKDFPHPHAHPHPPFRPSNPYVRPGVAGENHGNAADWRELRRM</sequence>
<feature type="compositionally biased region" description="Low complexity" evidence="1">
    <location>
        <begin position="553"/>
        <end position="573"/>
    </location>
</feature>
<evidence type="ECO:0000313" key="2">
    <source>
        <dbReference type="EMBL" id="PVH95279.1"/>
    </source>
</evidence>
<feature type="region of interest" description="Disordered" evidence="1">
    <location>
        <begin position="1"/>
        <end position="23"/>
    </location>
</feature>
<feature type="compositionally biased region" description="Polar residues" evidence="1">
    <location>
        <begin position="515"/>
        <end position="526"/>
    </location>
</feature>